<evidence type="ECO:0000313" key="1">
    <source>
        <dbReference type="EMBL" id="MBC5621881.1"/>
    </source>
</evidence>
<organism evidence="1 2">
    <name type="scientific">Butyricimonas hominis</name>
    <dbReference type="NCBI Taxonomy" id="2763032"/>
    <lineage>
        <taxon>Bacteria</taxon>
        <taxon>Pseudomonadati</taxon>
        <taxon>Bacteroidota</taxon>
        <taxon>Bacteroidia</taxon>
        <taxon>Bacteroidales</taxon>
        <taxon>Odoribacteraceae</taxon>
        <taxon>Butyricimonas</taxon>
    </lineage>
</organism>
<dbReference type="RefSeq" id="WP_186976314.1">
    <property type="nucleotide sequence ID" value="NZ_JACOOH010000005.1"/>
</dbReference>
<sequence length="397" mass="45584">MKKVVLNWNMIEQRWMYICCLFMCLEVNCLYAQEETIYRTKQLEEIGQMLETRGISAMKPGIYDADAICPGKRVRVEAGFGGLISSIGLELFDTRVVAEYLRPVYDFVERYLLRLLLIDKPDEILRLLNDDKVGLVLNGVPFEKSPVALVSFVAAIQPGTDFVFVADTTAYKVGWDTGTGTLQMTFPKQYGLIAGKDKIEMEDDFQKELFLYMPETPAVEQVPLSVLTAVPGCGYYRRRGEHYIIPALCSDRYYRVAPDSVVTLLFDKDCPEASLANLFLEGERIGQEVFMEVEHRRYGKRRDHLELPVNSWVAFCKGEKCVPYFGVEEIARGKVTGTVIMVNSDLGYNHVLYYECDRQKFLKGDYSLKGWLYTYVPTHNVLDLFEEYKSKVKKLNY</sequence>
<protein>
    <submittedName>
        <fullName evidence="1">Uncharacterized protein</fullName>
    </submittedName>
</protein>
<evidence type="ECO:0000313" key="2">
    <source>
        <dbReference type="Proteomes" id="UP000646484"/>
    </source>
</evidence>
<dbReference type="EMBL" id="JACOOH010000005">
    <property type="protein sequence ID" value="MBC5621881.1"/>
    <property type="molecule type" value="Genomic_DNA"/>
</dbReference>
<keyword evidence="2" id="KW-1185">Reference proteome</keyword>
<accession>A0ABR7D1T1</accession>
<proteinExistence type="predicted"/>
<reference evidence="1 2" key="1">
    <citation type="submission" date="2020-08" db="EMBL/GenBank/DDBJ databases">
        <title>Genome public.</title>
        <authorList>
            <person name="Liu C."/>
            <person name="Sun Q."/>
        </authorList>
    </citation>
    <scope>NUCLEOTIDE SEQUENCE [LARGE SCALE GENOMIC DNA]</scope>
    <source>
        <strain evidence="1 2">NSJ-56</strain>
    </source>
</reference>
<gene>
    <name evidence="1" type="ORF">H8S64_12305</name>
</gene>
<name>A0ABR7D1T1_9BACT</name>
<comment type="caution">
    <text evidence="1">The sequence shown here is derived from an EMBL/GenBank/DDBJ whole genome shotgun (WGS) entry which is preliminary data.</text>
</comment>
<dbReference type="Proteomes" id="UP000646484">
    <property type="component" value="Unassembled WGS sequence"/>
</dbReference>